<dbReference type="Pfam" id="PF08245">
    <property type="entry name" value="Mur_ligase_M"/>
    <property type="match status" value="1"/>
</dbReference>
<comment type="function">
    <text evidence="10 11">Involved in cell wall formation. Catalyzes the final step in the synthesis of UDP-N-acetylmuramoyl-pentapeptide, the precursor of murein.</text>
</comment>
<evidence type="ECO:0000313" key="15">
    <source>
        <dbReference type="EMBL" id="TXL73630.1"/>
    </source>
</evidence>
<feature type="binding site" evidence="10">
    <location>
        <begin position="117"/>
        <end position="123"/>
    </location>
    <ligand>
        <name>ATP</name>
        <dbReference type="ChEBI" id="CHEBI:30616"/>
    </ligand>
</feature>
<dbReference type="GO" id="GO:0008360">
    <property type="term" value="P:regulation of cell shape"/>
    <property type="evidence" value="ECO:0007669"/>
    <property type="project" value="UniProtKB-KW"/>
</dbReference>
<dbReference type="Proteomes" id="UP000321638">
    <property type="component" value="Unassembled WGS sequence"/>
</dbReference>
<protein>
    <recommendedName>
        <fullName evidence="10 11">UDP-N-acetylmuramoyl-tripeptide--D-alanyl-D-alanine ligase</fullName>
        <ecNumber evidence="10 11">6.3.2.10</ecNumber>
    </recommendedName>
    <alternativeName>
        <fullName evidence="10">D-alanyl-D-alanine-adding enzyme</fullName>
    </alternativeName>
</protein>
<evidence type="ECO:0000256" key="2">
    <source>
        <dbReference type="ARBA" id="ARBA00022598"/>
    </source>
</evidence>
<dbReference type="Gene3D" id="3.90.190.20">
    <property type="entry name" value="Mur ligase, C-terminal domain"/>
    <property type="match status" value="1"/>
</dbReference>
<dbReference type="InterPro" id="IPR051046">
    <property type="entry name" value="MurCDEF_CellWall_CoF430Synth"/>
</dbReference>
<keyword evidence="4 10" id="KW-0547">Nucleotide-binding</keyword>
<keyword evidence="2 10" id="KW-0436">Ligase</keyword>
<dbReference type="InterPro" id="IPR036565">
    <property type="entry name" value="Mur-like_cat_sf"/>
</dbReference>
<evidence type="ECO:0000256" key="9">
    <source>
        <dbReference type="ARBA" id="ARBA00023316"/>
    </source>
</evidence>
<evidence type="ECO:0000259" key="12">
    <source>
        <dbReference type="Pfam" id="PF01225"/>
    </source>
</evidence>
<comment type="subcellular location">
    <subcellularLocation>
        <location evidence="10 11">Cytoplasm</location>
    </subcellularLocation>
</comment>
<feature type="domain" description="Mur ligase N-terminal catalytic" evidence="12">
    <location>
        <begin position="30"/>
        <end position="79"/>
    </location>
</feature>
<feature type="domain" description="Mur ligase central" evidence="14">
    <location>
        <begin position="115"/>
        <end position="304"/>
    </location>
</feature>
<evidence type="ECO:0000256" key="11">
    <source>
        <dbReference type="RuleBase" id="RU004136"/>
    </source>
</evidence>
<dbReference type="InterPro" id="IPR005863">
    <property type="entry name" value="UDP-N-AcMur_synth"/>
</dbReference>
<evidence type="ECO:0000256" key="8">
    <source>
        <dbReference type="ARBA" id="ARBA00023306"/>
    </source>
</evidence>
<evidence type="ECO:0000256" key="3">
    <source>
        <dbReference type="ARBA" id="ARBA00022618"/>
    </source>
</evidence>
<reference evidence="15 16" key="1">
    <citation type="submission" date="2019-06" db="EMBL/GenBank/DDBJ databases">
        <title>New taxonomy in bacterial strain CC-CFT640, isolated from vineyard.</title>
        <authorList>
            <person name="Lin S.-Y."/>
            <person name="Tsai C.-F."/>
            <person name="Young C.-C."/>
        </authorList>
    </citation>
    <scope>NUCLEOTIDE SEQUENCE [LARGE SCALE GENOMIC DNA]</scope>
    <source>
        <strain evidence="15 16">CC-CFT640</strain>
    </source>
</reference>
<evidence type="ECO:0000259" key="14">
    <source>
        <dbReference type="Pfam" id="PF08245"/>
    </source>
</evidence>
<dbReference type="UniPathway" id="UPA00219"/>
<keyword evidence="6 10" id="KW-0133">Cell shape</keyword>
<sequence>MAFRDPLWTGTDAAAASGARILGGSDWSATGVSIDTRTLRPGDLFIALKGETMDGHGFIDAAFAKGAAAAMVSDPDLGSSNASEGPLLLVEDTLRGLQSLGQAARARASARIVAVTGSVGKTSTKEALRHVLTAQGKTHAADASHNNHIGVPLTLSRLPEDARYAVCEIGTNHPGEIEPLARQVRPHVGIITTVEAVHIEYFGTVDAIAEEKAKIFAGMTGGTAILPRDNPRFFRLADLAAAAGVTQHVTFGEHPAAAFRLLDCDLDDTGSTVVALAQGQELRYRLGAPGRHWVLNSLATLAAAVALGAGLDAAAASLAGVTAPAGRGARRRVALAAGTVELIDESYNASPPSVRAMLALLTAARPGPGGRRVLVLGDMLELGADSAALHAALAPDVEASGADVVFTAGTAMAALHRALPPRLRGAHAPDSSRLAQRVVEALKAGDVVAVKGSLGSKMKVIVEAVIALGEVTQARGPGRS</sequence>
<dbReference type="InterPro" id="IPR004101">
    <property type="entry name" value="Mur_ligase_C"/>
</dbReference>
<dbReference type="PANTHER" id="PTHR43024">
    <property type="entry name" value="UDP-N-ACETYLMURAMOYL-TRIPEPTIDE--D-ALANYL-D-ALANINE LIGASE"/>
    <property type="match status" value="1"/>
</dbReference>
<dbReference type="InterPro" id="IPR036615">
    <property type="entry name" value="Mur_ligase_C_dom_sf"/>
</dbReference>
<dbReference type="GO" id="GO:0047480">
    <property type="term" value="F:UDP-N-acetylmuramoyl-tripeptide-D-alanyl-D-alanine ligase activity"/>
    <property type="evidence" value="ECO:0007669"/>
    <property type="project" value="UniProtKB-UniRule"/>
</dbReference>
<dbReference type="Gene3D" id="3.40.1190.10">
    <property type="entry name" value="Mur-like, catalytic domain"/>
    <property type="match status" value="1"/>
</dbReference>
<keyword evidence="8 10" id="KW-0131">Cell cycle</keyword>
<dbReference type="InterPro" id="IPR000713">
    <property type="entry name" value="Mur_ligase_N"/>
</dbReference>
<evidence type="ECO:0000256" key="1">
    <source>
        <dbReference type="ARBA" id="ARBA00022490"/>
    </source>
</evidence>
<dbReference type="SUPFAM" id="SSF53244">
    <property type="entry name" value="MurD-like peptide ligases, peptide-binding domain"/>
    <property type="match status" value="1"/>
</dbReference>
<keyword evidence="16" id="KW-1185">Reference proteome</keyword>
<dbReference type="SUPFAM" id="SSF63418">
    <property type="entry name" value="MurE/MurF N-terminal domain"/>
    <property type="match status" value="1"/>
</dbReference>
<organism evidence="15 16">
    <name type="scientific">Vineibacter terrae</name>
    <dbReference type="NCBI Taxonomy" id="2586908"/>
    <lineage>
        <taxon>Bacteria</taxon>
        <taxon>Pseudomonadati</taxon>
        <taxon>Pseudomonadota</taxon>
        <taxon>Alphaproteobacteria</taxon>
        <taxon>Hyphomicrobiales</taxon>
        <taxon>Vineibacter</taxon>
    </lineage>
</organism>
<dbReference type="NCBIfam" id="TIGR01143">
    <property type="entry name" value="murF"/>
    <property type="match status" value="1"/>
</dbReference>
<name>A0A5C8PK44_9HYPH</name>
<evidence type="ECO:0000256" key="7">
    <source>
        <dbReference type="ARBA" id="ARBA00022984"/>
    </source>
</evidence>
<dbReference type="GO" id="GO:0071555">
    <property type="term" value="P:cell wall organization"/>
    <property type="evidence" value="ECO:0007669"/>
    <property type="project" value="UniProtKB-KW"/>
</dbReference>
<dbReference type="HAMAP" id="MF_02019">
    <property type="entry name" value="MurF"/>
    <property type="match status" value="1"/>
</dbReference>
<comment type="catalytic activity">
    <reaction evidence="10 11">
        <text>D-alanyl-D-alanine + UDP-N-acetyl-alpha-D-muramoyl-L-alanyl-gamma-D-glutamyl-meso-2,6-diaminopimelate + ATP = UDP-N-acetyl-alpha-D-muramoyl-L-alanyl-gamma-D-glutamyl-meso-2,6-diaminopimeloyl-D-alanyl-D-alanine + ADP + phosphate + H(+)</text>
        <dbReference type="Rhea" id="RHEA:28374"/>
        <dbReference type="ChEBI" id="CHEBI:15378"/>
        <dbReference type="ChEBI" id="CHEBI:30616"/>
        <dbReference type="ChEBI" id="CHEBI:43474"/>
        <dbReference type="ChEBI" id="CHEBI:57822"/>
        <dbReference type="ChEBI" id="CHEBI:61386"/>
        <dbReference type="ChEBI" id="CHEBI:83905"/>
        <dbReference type="ChEBI" id="CHEBI:456216"/>
        <dbReference type="EC" id="6.3.2.10"/>
    </reaction>
</comment>
<dbReference type="PANTHER" id="PTHR43024:SF1">
    <property type="entry name" value="UDP-N-ACETYLMURAMOYL-TRIPEPTIDE--D-ALANYL-D-ALANINE LIGASE"/>
    <property type="match status" value="1"/>
</dbReference>
<feature type="domain" description="Mur ligase C-terminal" evidence="13">
    <location>
        <begin position="339"/>
        <end position="453"/>
    </location>
</feature>
<dbReference type="GO" id="GO:0008766">
    <property type="term" value="F:UDP-N-acetylmuramoylalanyl-D-glutamyl-2,6-diaminopimelate-D-alanyl-D-alanine ligase activity"/>
    <property type="evidence" value="ECO:0007669"/>
    <property type="project" value="RHEA"/>
</dbReference>
<dbReference type="GO" id="GO:0009252">
    <property type="term" value="P:peptidoglycan biosynthetic process"/>
    <property type="evidence" value="ECO:0007669"/>
    <property type="project" value="UniProtKB-UniRule"/>
</dbReference>
<dbReference type="EC" id="6.3.2.10" evidence="10 11"/>
<dbReference type="GO" id="GO:0005524">
    <property type="term" value="F:ATP binding"/>
    <property type="evidence" value="ECO:0007669"/>
    <property type="project" value="UniProtKB-UniRule"/>
</dbReference>
<dbReference type="OrthoDB" id="9800958at2"/>
<evidence type="ECO:0000256" key="6">
    <source>
        <dbReference type="ARBA" id="ARBA00022960"/>
    </source>
</evidence>
<evidence type="ECO:0000259" key="13">
    <source>
        <dbReference type="Pfam" id="PF02875"/>
    </source>
</evidence>
<dbReference type="GO" id="GO:0005737">
    <property type="term" value="C:cytoplasm"/>
    <property type="evidence" value="ECO:0007669"/>
    <property type="project" value="UniProtKB-SubCell"/>
</dbReference>
<proteinExistence type="inferred from homology"/>
<dbReference type="Gene3D" id="3.40.1390.10">
    <property type="entry name" value="MurE/MurF, N-terminal domain"/>
    <property type="match status" value="1"/>
</dbReference>
<evidence type="ECO:0000256" key="10">
    <source>
        <dbReference type="HAMAP-Rule" id="MF_02019"/>
    </source>
</evidence>
<comment type="pathway">
    <text evidence="10 11">Cell wall biogenesis; peptidoglycan biosynthesis.</text>
</comment>
<keyword evidence="9 10" id="KW-0961">Cell wall biogenesis/degradation</keyword>
<dbReference type="InterPro" id="IPR035911">
    <property type="entry name" value="MurE/MurF_N"/>
</dbReference>
<gene>
    <name evidence="10" type="primary">murF</name>
    <name evidence="15" type="ORF">FHP25_20480</name>
</gene>
<evidence type="ECO:0000313" key="16">
    <source>
        <dbReference type="Proteomes" id="UP000321638"/>
    </source>
</evidence>
<keyword evidence="7 10" id="KW-0573">Peptidoglycan synthesis</keyword>
<accession>A0A5C8PK44</accession>
<keyword evidence="5 10" id="KW-0067">ATP-binding</keyword>
<comment type="caution">
    <text evidence="15">The sequence shown here is derived from an EMBL/GenBank/DDBJ whole genome shotgun (WGS) entry which is preliminary data.</text>
</comment>
<keyword evidence="3 10" id="KW-0132">Cell division</keyword>
<dbReference type="Pfam" id="PF02875">
    <property type="entry name" value="Mur_ligase_C"/>
    <property type="match status" value="1"/>
</dbReference>
<dbReference type="Pfam" id="PF01225">
    <property type="entry name" value="Mur_ligase"/>
    <property type="match status" value="1"/>
</dbReference>
<dbReference type="NCBIfam" id="NF010693">
    <property type="entry name" value="PRK14093.1"/>
    <property type="match status" value="1"/>
</dbReference>
<keyword evidence="1 10" id="KW-0963">Cytoplasm</keyword>
<comment type="similarity">
    <text evidence="10">Belongs to the MurCDEF family. MurF subfamily.</text>
</comment>
<dbReference type="GO" id="GO:0051301">
    <property type="term" value="P:cell division"/>
    <property type="evidence" value="ECO:0007669"/>
    <property type="project" value="UniProtKB-KW"/>
</dbReference>
<dbReference type="EMBL" id="VDUZ01000024">
    <property type="protein sequence ID" value="TXL73630.1"/>
    <property type="molecule type" value="Genomic_DNA"/>
</dbReference>
<evidence type="ECO:0000256" key="5">
    <source>
        <dbReference type="ARBA" id="ARBA00022840"/>
    </source>
</evidence>
<dbReference type="InterPro" id="IPR013221">
    <property type="entry name" value="Mur_ligase_cen"/>
</dbReference>
<dbReference type="AlphaFoldDB" id="A0A5C8PK44"/>
<dbReference type="SUPFAM" id="SSF53623">
    <property type="entry name" value="MurD-like peptide ligases, catalytic domain"/>
    <property type="match status" value="1"/>
</dbReference>
<evidence type="ECO:0000256" key="4">
    <source>
        <dbReference type="ARBA" id="ARBA00022741"/>
    </source>
</evidence>